<gene>
    <name evidence="6" type="ORF">FRC53_08435</name>
</gene>
<organism evidence="6 7">
    <name type="scientific">Candidatus Pseudoramibacter fermentans</name>
    <dbReference type="NCBI Taxonomy" id="2594427"/>
    <lineage>
        <taxon>Bacteria</taxon>
        <taxon>Bacillati</taxon>
        <taxon>Bacillota</taxon>
        <taxon>Clostridia</taxon>
        <taxon>Eubacteriales</taxon>
        <taxon>Eubacteriaceae</taxon>
        <taxon>Pseudoramibacter</taxon>
    </lineage>
</organism>
<dbReference type="FunFam" id="1.10.45.10:FF:000001">
    <property type="entry name" value="D-lactate dehydrogenase mitochondrial"/>
    <property type="match status" value="1"/>
</dbReference>
<keyword evidence="4" id="KW-0560">Oxidoreductase</keyword>
<dbReference type="Gene3D" id="3.30.70.2740">
    <property type="match status" value="1"/>
</dbReference>
<dbReference type="Gene3D" id="1.10.45.10">
    <property type="entry name" value="Vanillyl-alcohol Oxidase, Chain A, domain 4"/>
    <property type="match status" value="1"/>
</dbReference>
<reference evidence="6" key="1">
    <citation type="journal article" date="2020" name="Appl. Environ. Microbiol.">
        <title>Medium-Chain Fatty Acid Synthesis by 'Candidatus Weimeria bifida' gen. nov., sp. nov., and 'Candidatus Pseudoramibacter fermentans' sp. nov.</title>
        <authorList>
            <person name="Scarborough M.J."/>
            <person name="Myers K.S."/>
            <person name="Donohue T.J."/>
            <person name="Noguera D.R."/>
        </authorList>
    </citation>
    <scope>NUCLEOTIDE SEQUENCE</scope>
    <source>
        <strain evidence="6">EUB1.1</strain>
    </source>
</reference>
<evidence type="ECO:0000313" key="7">
    <source>
        <dbReference type="Proteomes" id="UP000473648"/>
    </source>
</evidence>
<evidence type="ECO:0000313" key="6">
    <source>
        <dbReference type="EMBL" id="MQM73421.1"/>
    </source>
</evidence>
<dbReference type="InterPro" id="IPR004113">
    <property type="entry name" value="FAD-bd_oxidored_4_C"/>
</dbReference>
<evidence type="ECO:0000256" key="1">
    <source>
        <dbReference type="ARBA" id="ARBA00001974"/>
    </source>
</evidence>
<dbReference type="PANTHER" id="PTHR42934:SF2">
    <property type="entry name" value="GLYCOLATE OXIDASE SUBUNIT GLCD"/>
    <property type="match status" value="1"/>
</dbReference>
<dbReference type="Pfam" id="PF01565">
    <property type="entry name" value="FAD_binding_4"/>
    <property type="match status" value="1"/>
</dbReference>
<dbReference type="Proteomes" id="UP000473648">
    <property type="component" value="Unassembled WGS sequence"/>
</dbReference>
<comment type="cofactor">
    <cofactor evidence="1">
        <name>FAD</name>
        <dbReference type="ChEBI" id="CHEBI:57692"/>
    </cofactor>
</comment>
<keyword evidence="2" id="KW-0285">Flavoprotein</keyword>
<protein>
    <submittedName>
        <fullName evidence="6">FAD-binding oxidoreductase</fullName>
    </submittedName>
</protein>
<comment type="caution">
    <text evidence="6">The sequence shown here is derived from an EMBL/GenBank/DDBJ whole genome shotgun (WGS) entry which is preliminary data.</text>
</comment>
<keyword evidence="7" id="KW-1185">Reference proteome</keyword>
<dbReference type="SUPFAM" id="SSF55103">
    <property type="entry name" value="FAD-linked oxidases, C-terminal domain"/>
    <property type="match status" value="1"/>
</dbReference>
<dbReference type="InterPro" id="IPR051914">
    <property type="entry name" value="FAD-linked_OxidoTrans_Type4"/>
</dbReference>
<dbReference type="InterPro" id="IPR016171">
    <property type="entry name" value="Vanillyl_alc_oxidase_C-sub2"/>
</dbReference>
<dbReference type="SUPFAM" id="SSF56176">
    <property type="entry name" value="FAD-binding/transporter-associated domain-like"/>
    <property type="match status" value="1"/>
</dbReference>
<evidence type="ECO:0000259" key="5">
    <source>
        <dbReference type="PROSITE" id="PS51387"/>
    </source>
</evidence>
<evidence type="ECO:0000256" key="4">
    <source>
        <dbReference type="ARBA" id="ARBA00023002"/>
    </source>
</evidence>
<name>A0A6L5GT23_9FIRM</name>
<dbReference type="GO" id="GO:0016491">
    <property type="term" value="F:oxidoreductase activity"/>
    <property type="evidence" value="ECO:0007669"/>
    <property type="project" value="UniProtKB-KW"/>
</dbReference>
<dbReference type="PANTHER" id="PTHR42934">
    <property type="entry name" value="GLYCOLATE OXIDASE SUBUNIT GLCD"/>
    <property type="match status" value="1"/>
</dbReference>
<dbReference type="InterPro" id="IPR006094">
    <property type="entry name" value="Oxid_FAD_bind_N"/>
</dbReference>
<dbReference type="InterPro" id="IPR016167">
    <property type="entry name" value="FAD-bd_PCMH_sub1"/>
</dbReference>
<dbReference type="InterPro" id="IPR016169">
    <property type="entry name" value="FAD-bd_PCMH_sub2"/>
</dbReference>
<dbReference type="InterPro" id="IPR016166">
    <property type="entry name" value="FAD-bd_PCMH"/>
</dbReference>
<dbReference type="Gene3D" id="3.30.70.2190">
    <property type="match status" value="1"/>
</dbReference>
<keyword evidence="3" id="KW-0274">FAD</keyword>
<dbReference type="GO" id="GO:0071949">
    <property type="term" value="F:FAD binding"/>
    <property type="evidence" value="ECO:0007669"/>
    <property type="project" value="InterPro"/>
</dbReference>
<proteinExistence type="predicted"/>
<dbReference type="Pfam" id="PF02913">
    <property type="entry name" value="FAD-oxidase_C"/>
    <property type="match status" value="1"/>
</dbReference>
<dbReference type="PROSITE" id="PS51387">
    <property type="entry name" value="FAD_PCMH"/>
    <property type="match status" value="1"/>
</dbReference>
<dbReference type="InterPro" id="IPR016164">
    <property type="entry name" value="FAD-linked_Oxase-like_C"/>
</dbReference>
<dbReference type="AlphaFoldDB" id="A0A6L5GT23"/>
<dbReference type="Gene3D" id="3.30.465.10">
    <property type="match status" value="1"/>
</dbReference>
<sequence length="470" mass="52084">MSFNPVTKELVDALVDALGEHKVKQDPDILQSYQTDQEGDPRFHHMPELVVFPESTEEVAKVVRLANQYKVPITPRSGGTSVSRGAIPVYHGIVLVLTKMNHILKLDADNLYAVVETGVYTSDLQDAAKAKGLIYAGDPCSATSCMIGGNVATNAGGDRAVKYGVTRDQIYAMKVVTPTGDIVTVGKRTKKNACGYALEQLMIGSEGTLGIITEITVKLLPLPKYRQDVVAVFRDNAKALRLPNRLTKEGIVATSMEYLDYKAINAVAEYLDVTAPFAEEFCVYVIMTIETFNEAYMDEQLVTIDEVAREMGAEDVRIIEPKSTIWNLRRNFGEAAREASPKYYQEDFVVPLDKIIDVMEAIPTFEKKHDIPTITCAHIGDGNIHTALMNYGFDDDEWKEKVDAFHADVYPLVYSVGGSMSGEHGIGYKRVADFAKYTDPAEFKMMQAIKKALDPNDILNPGKIFDLEQE</sequence>
<accession>A0A6L5GT23</accession>
<dbReference type="Gene3D" id="3.30.43.10">
    <property type="entry name" value="Uridine Diphospho-n-acetylenolpyruvylglucosamine Reductase, domain 2"/>
    <property type="match status" value="1"/>
</dbReference>
<dbReference type="EMBL" id="VOGB01000005">
    <property type="protein sequence ID" value="MQM73421.1"/>
    <property type="molecule type" value="Genomic_DNA"/>
</dbReference>
<evidence type="ECO:0000256" key="2">
    <source>
        <dbReference type="ARBA" id="ARBA00022630"/>
    </source>
</evidence>
<feature type="domain" description="FAD-binding PCMH-type" evidence="5">
    <location>
        <begin position="43"/>
        <end position="222"/>
    </location>
</feature>
<dbReference type="InterPro" id="IPR036318">
    <property type="entry name" value="FAD-bd_PCMH-like_sf"/>
</dbReference>
<evidence type="ECO:0000256" key="3">
    <source>
        <dbReference type="ARBA" id="ARBA00022827"/>
    </source>
</evidence>